<organism evidence="9 10">
    <name type="scientific">Sunxiuqinia elliptica</name>
    <dbReference type="NCBI Taxonomy" id="655355"/>
    <lineage>
        <taxon>Bacteria</taxon>
        <taxon>Pseudomonadati</taxon>
        <taxon>Bacteroidota</taxon>
        <taxon>Bacteroidia</taxon>
        <taxon>Marinilabiliales</taxon>
        <taxon>Prolixibacteraceae</taxon>
        <taxon>Sunxiuqinia</taxon>
    </lineage>
</organism>
<dbReference type="InterPro" id="IPR032807">
    <property type="entry name" value="GNVR"/>
</dbReference>
<proteinExistence type="predicted"/>
<dbReference type="EMBL" id="SNWI01000011">
    <property type="protein sequence ID" value="TDN96801.1"/>
    <property type="molecule type" value="Genomic_DNA"/>
</dbReference>
<protein>
    <submittedName>
        <fullName evidence="9">LPS O-antigen subunit length determinant protein (WzzB/FepE family)</fullName>
    </submittedName>
</protein>
<evidence type="ECO:0000256" key="5">
    <source>
        <dbReference type="ARBA" id="ARBA00023136"/>
    </source>
</evidence>
<evidence type="ECO:0000313" key="10">
    <source>
        <dbReference type="Proteomes" id="UP000294848"/>
    </source>
</evidence>
<evidence type="ECO:0000256" key="6">
    <source>
        <dbReference type="SAM" id="Phobius"/>
    </source>
</evidence>
<name>A0A4R6GNI0_9BACT</name>
<comment type="subcellular location">
    <subcellularLocation>
        <location evidence="1">Cell membrane</location>
        <topology evidence="1">Multi-pass membrane protein</topology>
    </subcellularLocation>
</comment>
<comment type="caution">
    <text evidence="9">The sequence shown here is derived from an EMBL/GenBank/DDBJ whole genome shotgun (WGS) entry which is preliminary data.</text>
</comment>
<dbReference type="AlphaFoldDB" id="A0A4R6GNI0"/>
<sequence length="390" mass="43261">MNGYSSMTTNQEQQAIKKSSSQEDEIDLIALSKDLWVGRKTIIKWVLGGILIGLFIALLSPKEFTVTSTMVPQSAQSGSGSMGGLSSLAAMAGVNLSAGNGGESLSPMVYPKIVQSAPFLLELMNTPFQMEEASQPISLYTYYTEYKKPGVLGAIKKYTIGLPGVILKAIRKSSEEISTGDTNSLLRLSPEQHEVAKTLREKLSLNIDDKEGTIALSVSLHNAGLTAQVADKAQQMLQRYITTYRIQKAQEQLGFVQARYEEKKAEFMGIQDKLALFRDRNKNVSSAIAQTEEQRLQSEYNMTFSVYSELAKQLEQAQIKVKEDTPVLTIIEPVQVPLEKSSPNRPMIIIIWTFLGGIIGVSTIFGKQFLATIRQRWQEEDMTEELQTKS</sequence>
<evidence type="ECO:0000259" key="7">
    <source>
        <dbReference type="Pfam" id="PF02706"/>
    </source>
</evidence>
<feature type="domain" description="Polysaccharide chain length determinant N-terminal" evidence="7">
    <location>
        <begin position="24"/>
        <end position="84"/>
    </location>
</feature>
<dbReference type="PANTHER" id="PTHR32309">
    <property type="entry name" value="TYROSINE-PROTEIN KINASE"/>
    <property type="match status" value="1"/>
</dbReference>
<evidence type="ECO:0000313" key="9">
    <source>
        <dbReference type="EMBL" id="TDN96801.1"/>
    </source>
</evidence>
<dbReference type="InterPro" id="IPR050445">
    <property type="entry name" value="Bact_polysacc_biosynth/exp"/>
</dbReference>
<evidence type="ECO:0000256" key="1">
    <source>
        <dbReference type="ARBA" id="ARBA00004651"/>
    </source>
</evidence>
<dbReference type="PANTHER" id="PTHR32309:SF13">
    <property type="entry name" value="FERRIC ENTEROBACTIN TRANSPORT PROTEIN FEPE"/>
    <property type="match status" value="1"/>
</dbReference>
<evidence type="ECO:0000256" key="3">
    <source>
        <dbReference type="ARBA" id="ARBA00022692"/>
    </source>
</evidence>
<keyword evidence="5 6" id="KW-0472">Membrane</keyword>
<dbReference type="InterPro" id="IPR003856">
    <property type="entry name" value="LPS_length_determ_N"/>
</dbReference>
<feature type="domain" description="Tyrosine-protein kinase G-rich" evidence="8">
    <location>
        <begin position="292"/>
        <end position="368"/>
    </location>
</feature>
<feature type="transmembrane region" description="Helical" evidence="6">
    <location>
        <begin position="42"/>
        <end position="60"/>
    </location>
</feature>
<dbReference type="GO" id="GO:0005886">
    <property type="term" value="C:plasma membrane"/>
    <property type="evidence" value="ECO:0007669"/>
    <property type="project" value="UniProtKB-SubCell"/>
</dbReference>
<keyword evidence="2" id="KW-1003">Cell membrane</keyword>
<feature type="transmembrane region" description="Helical" evidence="6">
    <location>
        <begin position="347"/>
        <end position="366"/>
    </location>
</feature>
<dbReference type="GO" id="GO:0004713">
    <property type="term" value="F:protein tyrosine kinase activity"/>
    <property type="evidence" value="ECO:0007669"/>
    <property type="project" value="TreeGrafter"/>
</dbReference>
<keyword evidence="4 6" id="KW-1133">Transmembrane helix</keyword>
<evidence type="ECO:0000256" key="2">
    <source>
        <dbReference type="ARBA" id="ARBA00022475"/>
    </source>
</evidence>
<reference evidence="9 10" key="1">
    <citation type="submission" date="2019-03" db="EMBL/GenBank/DDBJ databases">
        <title>Freshwater and sediment microbial communities from various areas in North America, analyzing microbe dynamics in response to fracking.</title>
        <authorList>
            <person name="Lamendella R."/>
        </authorList>
    </citation>
    <scope>NUCLEOTIDE SEQUENCE [LARGE SCALE GENOMIC DNA]</scope>
    <source>
        <strain evidence="9 10">114D</strain>
    </source>
</reference>
<keyword evidence="3 6" id="KW-0812">Transmembrane</keyword>
<evidence type="ECO:0000259" key="8">
    <source>
        <dbReference type="Pfam" id="PF13807"/>
    </source>
</evidence>
<gene>
    <name evidence="9" type="ORF">DET52_111171</name>
</gene>
<accession>A0A4R6GNI0</accession>
<dbReference type="Pfam" id="PF02706">
    <property type="entry name" value="Wzz"/>
    <property type="match status" value="1"/>
</dbReference>
<dbReference type="Pfam" id="PF13807">
    <property type="entry name" value="GNVR"/>
    <property type="match status" value="1"/>
</dbReference>
<evidence type="ECO:0000256" key="4">
    <source>
        <dbReference type="ARBA" id="ARBA00022989"/>
    </source>
</evidence>
<dbReference type="Proteomes" id="UP000294848">
    <property type="component" value="Unassembled WGS sequence"/>
</dbReference>